<dbReference type="PANTHER" id="PTHR33360:SF2">
    <property type="entry name" value="TRANSPOSASE FOR INSERTION SEQUENCE ELEMENT IS200"/>
    <property type="match status" value="1"/>
</dbReference>
<dbReference type="Proteomes" id="UP000183192">
    <property type="component" value="Unassembled WGS sequence"/>
</dbReference>
<sequence length="147" mass="17439">MTDHIIKLHNKTVILYHLVCPTKYRKKVFTEEVEKTLKEVCFKIVQCYEIYFVEIGADQDHVHFLIQSVLVLSPSEIVQTTKSITAKQIFRRHTEIKELLWGGHFWTSVFYLNTVGLYGNETVLRRYVEEQGLEYKQIYRGQLKLLD</sequence>
<dbReference type="AlphaFoldDB" id="A0A1J4T9A9"/>
<feature type="domain" description="Transposase IS200-like" evidence="1">
    <location>
        <begin position="11"/>
        <end position="131"/>
    </location>
</feature>
<dbReference type="Pfam" id="PF01797">
    <property type="entry name" value="Y1_Tnp"/>
    <property type="match status" value="1"/>
</dbReference>
<protein>
    <submittedName>
        <fullName evidence="2">IS200/IS605 family transposase</fullName>
    </submittedName>
</protein>
<organism evidence="2 3">
    <name type="scientific">Candidatus Falkowbacteria bacterium CG1_02_37_44</name>
    <dbReference type="NCBI Taxonomy" id="1805146"/>
    <lineage>
        <taxon>Bacteria</taxon>
        <taxon>Candidatus Falkowiibacteriota</taxon>
    </lineage>
</organism>
<dbReference type="STRING" id="1805146.AUJ27_02395"/>
<dbReference type="InterPro" id="IPR002686">
    <property type="entry name" value="Transposase_17"/>
</dbReference>
<dbReference type="NCBIfam" id="NF033573">
    <property type="entry name" value="transpos_IS200"/>
    <property type="match status" value="1"/>
</dbReference>
<dbReference type="EMBL" id="MNUU01000045">
    <property type="protein sequence ID" value="OIO07459.1"/>
    <property type="molecule type" value="Genomic_DNA"/>
</dbReference>
<evidence type="ECO:0000313" key="3">
    <source>
        <dbReference type="Proteomes" id="UP000183192"/>
    </source>
</evidence>
<dbReference type="SMART" id="SM01321">
    <property type="entry name" value="Y1_Tnp"/>
    <property type="match status" value="1"/>
</dbReference>
<dbReference type="GO" id="GO:0004803">
    <property type="term" value="F:transposase activity"/>
    <property type="evidence" value="ECO:0007669"/>
    <property type="project" value="InterPro"/>
</dbReference>
<dbReference type="Gene3D" id="3.30.70.1290">
    <property type="entry name" value="Transposase IS200-like"/>
    <property type="match status" value="1"/>
</dbReference>
<proteinExistence type="predicted"/>
<accession>A0A1J4T9A9</accession>
<dbReference type="InterPro" id="IPR036515">
    <property type="entry name" value="Transposase_17_sf"/>
</dbReference>
<dbReference type="GO" id="GO:0006313">
    <property type="term" value="P:DNA transposition"/>
    <property type="evidence" value="ECO:0007669"/>
    <property type="project" value="InterPro"/>
</dbReference>
<comment type="caution">
    <text evidence="2">The sequence shown here is derived from an EMBL/GenBank/DDBJ whole genome shotgun (WGS) entry which is preliminary data.</text>
</comment>
<name>A0A1J4T9A9_9BACT</name>
<dbReference type="GO" id="GO:0003677">
    <property type="term" value="F:DNA binding"/>
    <property type="evidence" value="ECO:0007669"/>
    <property type="project" value="InterPro"/>
</dbReference>
<gene>
    <name evidence="2" type="ORF">AUJ27_02395</name>
</gene>
<dbReference type="PANTHER" id="PTHR33360">
    <property type="entry name" value="TRANSPOSASE FOR INSERTION SEQUENCE ELEMENT IS200"/>
    <property type="match status" value="1"/>
</dbReference>
<evidence type="ECO:0000259" key="1">
    <source>
        <dbReference type="SMART" id="SM01321"/>
    </source>
</evidence>
<dbReference type="SUPFAM" id="SSF143422">
    <property type="entry name" value="Transposase IS200-like"/>
    <property type="match status" value="1"/>
</dbReference>
<reference evidence="2 3" key="1">
    <citation type="journal article" date="2016" name="Environ. Microbiol.">
        <title>Genomic resolution of a cold subsurface aquifer community provides metabolic insights for novel microbes adapted to high CO concentrations.</title>
        <authorList>
            <person name="Probst A.J."/>
            <person name="Castelle C.J."/>
            <person name="Singh A."/>
            <person name="Brown C.T."/>
            <person name="Anantharaman K."/>
            <person name="Sharon I."/>
            <person name="Hug L.A."/>
            <person name="Burstein D."/>
            <person name="Emerson J.B."/>
            <person name="Thomas B.C."/>
            <person name="Banfield J.F."/>
        </authorList>
    </citation>
    <scope>NUCLEOTIDE SEQUENCE [LARGE SCALE GENOMIC DNA]</scope>
    <source>
        <strain evidence="2">CG1_02_37_44</strain>
    </source>
</reference>
<evidence type="ECO:0000313" key="2">
    <source>
        <dbReference type="EMBL" id="OIO07459.1"/>
    </source>
</evidence>